<dbReference type="InterPro" id="IPR029043">
    <property type="entry name" value="GcvT/YgfZ_C"/>
</dbReference>
<gene>
    <name evidence="2" type="ORF">BET10_18725</name>
</gene>
<dbReference type="EMBL" id="MKJU01000030">
    <property type="protein sequence ID" value="OHU88853.1"/>
    <property type="molecule type" value="Genomic_DNA"/>
</dbReference>
<dbReference type="OrthoDB" id="9796287at2"/>
<evidence type="ECO:0000259" key="1">
    <source>
        <dbReference type="Pfam" id="PF21130"/>
    </source>
</evidence>
<dbReference type="InterPro" id="IPR045179">
    <property type="entry name" value="YgfZ/GcvT"/>
</dbReference>
<dbReference type="NCBIfam" id="TIGR03317">
    <property type="entry name" value="ygfZ_signature"/>
    <property type="match status" value="1"/>
</dbReference>
<dbReference type="InterPro" id="IPR048451">
    <property type="entry name" value="YgfZ_barrel"/>
</dbReference>
<organism evidence="2 3">
    <name type="scientific">Pseudoalteromonas amylolytica</name>
    <dbReference type="NCBI Taxonomy" id="1859457"/>
    <lineage>
        <taxon>Bacteria</taxon>
        <taxon>Pseudomonadati</taxon>
        <taxon>Pseudomonadota</taxon>
        <taxon>Gammaproteobacteria</taxon>
        <taxon>Alteromonadales</taxon>
        <taxon>Pseudoalteromonadaceae</taxon>
        <taxon>Pseudoalteromonas</taxon>
    </lineage>
</organism>
<name>A0A1S1MR09_9GAMM</name>
<sequence length="305" mass="34011">MSLACAVNLPYQLIAVSGPEQLSYLHGQLTQDMNLITEHNFLWAGHCSPKGKLWGAFRVFKHQQQFMLLGSDAEVQASSRELKKYGVFAKVEIDNVEEPKIMGIYSQTQLNNVCDLLGLNFDDGRTACDFGRNKALKLDGQRLMLYVDSDFALPDGIEFKEDPSLFIEAGILAGEPQVNGSNIEEFVPQMINLQALDGISFKKGCYTGQETVARMRYLGKNKRAMYIVQGKCPEAIIETELELQLGDNWRRAGKVIHQVFNSATNTYSALAVLPNDTEQSVSLRAKHSPEVTLTIVPLPYSLDDQ</sequence>
<protein>
    <submittedName>
        <fullName evidence="2">Transcriptional regulator</fullName>
    </submittedName>
</protein>
<dbReference type="PANTHER" id="PTHR22602">
    <property type="entry name" value="TRANSFERASE CAF17, MITOCHONDRIAL-RELATED"/>
    <property type="match status" value="1"/>
</dbReference>
<dbReference type="Gene3D" id="3.30.70.1400">
    <property type="entry name" value="Aminomethyltransferase beta-barrel domains"/>
    <property type="match status" value="1"/>
</dbReference>
<dbReference type="AlphaFoldDB" id="A0A1S1MR09"/>
<dbReference type="InterPro" id="IPR017703">
    <property type="entry name" value="YgfZ/GCV_T_CS"/>
</dbReference>
<feature type="domain" description="tRNA-modifying protein YgfZ-like beta-barrel" evidence="1">
    <location>
        <begin position="221"/>
        <end position="286"/>
    </location>
</feature>
<reference evidence="2 3" key="1">
    <citation type="submission" date="2016-09" db="EMBL/GenBank/DDBJ databases">
        <title>Pseudoalteromonas amylolytica sp. nov., isolated from the surface seawater.</title>
        <authorList>
            <person name="Wu Y.-H."/>
            <person name="Cheng H."/>
            <person name="Jin X.-B."/>
            <person name="Wang C.-S."/>
            <person name="Xu X.-W."/>
        </authorList>
    </citation>
    <scope>NUCLEOTIDE SEQUENCE [LARGE SCALE GENOMIC DNA]</scope>
    <source>
        <strain evidence="2 3">JW1</strain>
    </source>
</reference>
<dbReference type="SUPFAM" id="SSF103025">
    <property type="entry name" value="Folate-binding domain"/>
    <property type="match status" value="1"/>
</dbReference>
<dbReference type="Pfam" id="PF21130">
    <property type="entry name" value="YgfZ_barrel"/>
    <property type="match status" value="1"/>
</dbReference>
<dbReference type="Proteomes" id="UP000179786">
    <property type="component" value="Unassembled WGS sequence"/>
</dbReference>
<comment type="caution">
    <text evidence="2">The sequence shown here is derived from an EMBL/GenBank/DDBJ whole genome shotgun (WGS) entry which is preliminary data.</text>
</comment>
<dbReference type="SUPFAM" id="SSF101790">
    <property type="entry name" value="Aminomethyltransferase beta-barrel domain"/>
    <property type="match status" value="1"/>
</dbReference>
<accession>A0A1S1MR09</accession>
<dbReference type="Gene3D" id="2.40.30.160">
    <property type="match status" value="1"/>
</dbReference>
<keyword evidence="3" id="KW-1185">Reference proteome</keyword>
<proteinExistence type="predicted"/>
<dbReference type="PANTHER" id="PTHR22602:SF0">
    <property type="entry name" value="TRANSFERASE CAF17, MITOCHONDRIAL-RELATED"/>
    <property type="match status" value="1"/>
</dbReference>
<dbReference type="GO" id="GO:0016226">
    <property type="term" value="P:iron-sulfur cluster assembly"/>
    <property type="evidence" value="ECO:0007669"/>
    <property type="project" value="TreeGrafter"/>
</dbReference>
<evidence type="ECO:0000313" key="2">
    <source>
        <dbReference type="EMBL" id="OHU88853.1"/>
    </source>
</evidence>
<dbReference type="RefSeq" id="WP_070986765.1">
    <property type="nucleotide sequence ID" value="NZ_MKJU01000030.1"/>
</dbReference>
<dbReference type="STRING" id="1859457.BET10_18725"/>
<evidence type="ECO:0000313" key="3">
    <source>
        <dbReference type="Proteomes" id="UP000179786"/>
    </source>
</evidence>